<dbReference type="PROSITE" id="PS00463">
    <property type="entry name" value="ZN2_CY6_FUNGAL_1"/>
    <property type="match status" value="1"/>
</dbReference>
<feature type="region of interest" description="Disordered" evidence="7">
    <location>
        <begin position="96"/>
        <end position="141"/>
    </location>
</feature>
<evidence type="ECO:0000313" key="10">
    <source>
        <dbReference type="Proteomes" id="UP000292447"/>
    </source>
</evidence>
<dbReference type="GO" id="GO:0003677">
    <property type="term" value="F:DNA binding"/>
    <property type="evidence" value="ECO:0007669"/>
    <property type="project" value="UniProtKB-KW"/>
</dbReference>
<proteinExistence type="predicted"/>
<dbReference type="AlphaFoldDB" id="A0A4V1AF14"/>
<evidence type="ECO:0000256" key="3">
    <source>
        <dbReference type="ARBA" id="ARBA00023015"/>
    </source>
</evidence>
<dbReference type="STRING" id="2163413.A0A4V1AF14"/>
<dbReference type="GO" id="GO:0000981">
    <property type="term" value="F:DNA-binding transcription factor activity, RNA polymerase II-specific"/>
    <property type="evidence" value="ECO:0007669"/>
    <property type="project" value="InterPro"/>
</dbReference>
<evidence type="ECO:0000256" key="5">
    <source>
        <dbReference type="ARBA" id="ARBA00023163"/>
    </source>
</evidence>
<dbReference type="EMBL" id="CP034462">
    <property type="protein sequence ID" value="QBM91123.1"/>
    <property type="molecule type" value="Genomic_DNA"/>
</dbReference>
<keyword evidence="4" id="KW-0238">DNA-binding</keyword>
<evidence type="ECO:0000256" key="7">
    <source>
        <dbReference type="SAM" id="MobiDB-lite"/>
    </source>
</evidence>
<sequence length="837" mass="94441">MMETRKRDRVAKACAQCRRKKTKCNGQTPCSHCAAQSLPCAYESNRTRRPRANHTDMMAGRMMNLEAMVTALVSKLEPITGKISVENGLLPATYRANGSAGAESNADDDTELESGSEAPESNKSPQGESQAKKNGNGQPSNSIFHEYKSLLDLARDSHAKDVKCERKFSVASQYKGPQLGFSILLSEQSINYVRLKLAPKDHRLVIPMQTMPAYMAASKKAFHGIWLEPQVHDEESIAKLRRGIFPYEKFIDEVLLMFDKLHFANFICSVDYVKGLFHTYYANQKLENPDPKPLLYSELMIMCLVLMICVSAYVDIKSTLEREGQYPKISKFTTAELVAFQERMFKNAVFYYHRICTLSEGLATIQALILMTVHLETLWVISDLNFSLTSMAVRYAQDMGLHRLDSAINLDPAERETRARVWRACQHFDIEVCYRLGKPPSVNLLDVSLDNLFFQDSPCAASPEFEQRSLCNEYDKLCYIRCYTYMRLFSAQVKYDSLRNIQEVVLTINTDMFRLAASVQSKSRPRFYYEPEFDALSRSFTDGTCEPAHVEMVMGFQLTFFNHIMTINRVPWAVVSDNTDSHVNENSLFRKLSLDSARTILRIIRTFGHLNTSILSFNWLVTYPFSAVTNLLSNCLNYPDDPDVLKDLSLLIDVSLNTFGVIGARAEEETTRLFYIRVRMADILIRVMMRVVITIVDQACGTDILGSNPGLLEHLQMVERKYPRLYEPLSKAVSLQQYVCTTHPGNHESPRNGPSGSLLATGINESPLNSNSNVSMSLCSQNTPPAAGYSPGLGALEVIDFLEFGDRLGDLNYGGDLANANNQDYVNLPNFFFDNGL</sequence>
<keyword evidence="2" id="KW-0479">Metal-binding</keyword>
<feature type="compositionally biased region" description="Polar residues" evidence="7">
    <location>
        <begin position="119"/>
        <end position="141"/>
    </location>
</feature>
<comment type="subcellular location">
    <subcellularLocation>
        <location evidence="1">Nucleus</location>
    </subcellularLocation>
</comment>
<feature type="domain" description="Zn(2)-C6 fungal-type" evidence="8">
    <location>
        <begin position="13"/>
        <end position="42"/>
    </location>
</feature>
<evidence type="ECO:0000256" key="6">
    <source>
        <dbReference type="ARBA" id="ARBA00023242"/>
    </source>
</evidence>
<evidence type="ECO:0000256" key="1">
    <source>
        <dbReference type="ARBA" id="ARBA00004123"/>
    </source>
</evidence>
<evidence type="ECO:0000256" key="4">
    <source>
        <dbReference type="ARBA" id="ARBA00023125"/>
    </source>
</evidence>
<keyword evidence="10" id="KW-1185">Reference proteome</keyword>
<protein>
    <submittedName>
        <fullName evidence="9">Zn(2)-Cys(6) binuclear cluster domain-containing protein</fullName>
    </submittedName>
</protein>
<dbReference type="PANTHER" id="PTHR46910:SF37">
    <property type="entry name" value="ZN(II)2CYS6 TRANSCRIPTION FACTOR (EUROFUNG)"/>
    <property type="match status" value="1"/>
</dbReference>
<dbReference type="PANTHER" id="PTHR46910">
    <property type="entry name" value="TRANSCRIPTION FACTOR PDR1"/>
    <property type="match status" value="1"/>
</dbReference>
<dbReference type="Pfam" id="PF04082">
    <property type="entry name" value="Fungal_trans"/>
    <property type="match status" value="1"/>
</dbReference>
<keyword evidence="5" id="KW-0804">Transcription</keyword>
<dbReference type="Pfam" id="PF00172">
    <property type="entry name" value="Zn_clus"/>
    <property type="match status" value="1"/>
</dbReference>
<evidence type="ECO:0000313" key="9">
    <source>
        <dbReference type="EMBL" id="QBM91123.1"/>
    </source>
</evidence>
<dbReference type="Proteomes" id="UP000292447">
    <property type="component" value="Chromosome VII"/>
</dbReference>
<accession>A0A4V1AF14</accession>
<dbReference type="SMART" id="SM00066">
    <property type="entry name" value="GAL4"/>
    <property type="match status" value="1"/>
</dbReference>
<dbReference type="CDD" id="cd00067">
    <property type="entry name" value="GAL4"/>
    <property type="match status" value="1"/>
</dbReference>
<evidence type="ECO:0000256" key="2">
    <source>
        <dbReference type="ARBA" id="ARBA00022723"/>
    </source>
</evidence>
<dbReference type="InterPro" id="IPR036864">
    <property type="entry name" value="Zn2-C6_fun-type_DNA-bd_sf"/>
</dbReference>
<dbReference type="GO" id="GO:0005634">
    <property type="term" value="C:nucleus"/>
    <property type="evidence" value="ECO:0007669"/>
    <property type="project" value="UniProtKB-SubCell"/>
</dbReference>
<dbReference type="GO" id="GO:0006351">
    <property type="term" value="P:DNA-templated transcription"/>
    <property type="evidence" value="ECO:0007669"/>
    <property type="project" value="InterPro"/>
</dbReference>
<gene>
    <name evidence="9" type="primary">MPUL0G01660</name>
    <name evidence="9" type="ORF">METSCH_G01660</name>
</gene>
<dbReference type="PROSITE" id="PS50048">
    <property type="entry name" value="ZN2_CY6_FUNGAL_2"/>
    <property type="match status" value="1"/>
</dbReference>
<dbReference type="InterPro" id="IPR001138">
    <property type="entry name" value="Zn2Cys6_DnaBD"/>
</dbReference>
<reference evidence="10" key="1">
    <citation type="submission" date="2019-03" db="EMBL/GenBank/DDBJ databases">
        <title>Snf2 controls pulcherriminic acid biosynthesis and connects pigmentation and antifungal activity of the yeast Metschnikowia pulcherrima.</title>
        <authorList>
            <person name="Gore-Lloyd D."/>
            <person name="Sumann I."/>
            <person name="Brachmann A.O."/>
            <person name="Schneeberger K."/>
            <person name="Ortiz-Merino R.A."/>
            <person name="Moreno-Beltran M."/>
            <person name="Schlaefli M."/>
            <person name="Kirner P."/>
            <person name="Santos Kron A."/>
            <person name="Wolfe K.H."/>
            <person name="Piel J."/>
            <person name="Ahrens C.H."/>
            <person name="Henk D."/>
            <person name="Freimoser F.M."/>
        </authorList>
    </citation>
    <scope>NUCLEOTIDE SEQUENCE [LARGE SCALE GENOMIC DNA]</scope>
    <source>
        <strain evidence="10">APC 1.2</strain>
    </source>
</reference>
<dbReference type="Gene3D" id="4.10.240.10">
    <property type="entry name" value="Zn(2)-C6 fungal-type DNA-binding domain"/>
    <property type="match status" value="1"/>
</dbReference>
<dbReference type="SMART" id="SM00906">
    <property type="entry name" value="Fungal_trans"/>
    <property type="match status" value="1"/>
</dbReference>
<feature type="compositionally biased region" description="Acidic residues" evidence="7">
    <location>
        <begin position="105"/>
        <end position="114"/>
    </location>
</feature>
<organism evidence="9 10">
    <name type="scientific">Metschnikowia aff. pulcherrima</name>
    <dbReference type="NCBI Taxonomy" id="2163413"/>
    <lineage>
        <taxon>Eukaryota</taxon>
        <taxon>Fungi</taxon>
        <taxon>Dikarya</taxon>
        <taxon>Ascomycota</taxon>
        <taxon>Saccharomycotina</taxon>
        <taxon>Pichiomycetes</taxon>
        <taxon>Metschnikowiaceae</taxon>
        <taxon>Metschnikowia</taxon>
    </lineage>
</organism>
<dbReference type="SUPFAM" id="SSF57701">
    <property type="entry name" value="Zn2/Cys6 DNA-binding domain"/>
    <property type="match status" value="1"/>
</dbReference>
<dbReference type="GO" id="GO:0008270">
    <property type="term" value="F:zinc ion binding"/>
    <property type="evidence" value="ECO:0007669"/>
    <property type="project" value="InterPro"/>
</dbReference>
<dbReference type="InterPro" id="IPR007219">
    <property type="entry name" value="XnlR_reg_dom"/>
</dbReference>
<name>A0A4V1AF14_9ASCO</name>
<dbReference type="InterPro" id="IPR050987">
    <property type="entry name" value="AtrR-like"/>
</dbReference>
<keyword evidence="3" id="KW-0805">Transcription regulation</keyword>
<keyword evidence="6" id="KW-0539">Nucleus</keyword>
<dbReference type="CDD" id="cd12148">
    <property type="entry name" value="fungal_TF_MHR"/>
    <property type="match status" value="1"/>
</dbReference>
<evidence type="ECO:0000259" key="8">
    <source>
        <dbReference type="PROSITE" id="PS50048"/>
    </source>
</evidence>